<organism evidence="4 5">
    <name type="scientific">Bifidobacterium callitrichidarum</name>
    <dbReference type="NCBI Taxonomy" id="2052941"/>
    <lineage>
        <taxon>Bacteria</taxon>
        <taxon>Bacillati</taxon>
        <taxon>Actinomycetota</taxon>
        <taxon>Actinomycetes</taxon>
        <taxon>Bifidobacteriales</taxon>
        <taxon>Bifidobacteriaceae</taxon>
        <taxon>Bifidobacterium</taxon>
    </lineage>
</organism>
<comment type="caution">
    <text evidence="4">The sequence shown here is derived from an EMBL/GenBank/DDBJ whole genome shotgun (WGS) entry which is preliminary data.</text>
</comment>
<keyword evidence="2" id="KW-1133">Transmembrane helix</keyword>
<evidence type="ECO:0000256" key="2">
    <source>
        <dbReference type="SAM" id="Phobius"/>
    </source>
</evidence>
<dbReference type="OrthoDB" id="3228391at2"/>
<feature type="transmembrane region" description="Helical" evidence="2">
    <location>
        <begin position="145"/>
        <end position="164"/>
    </location>
</feature>
<name>A0A2U2ND79_9BIFI</name>
<feature type="domain" description="Zinc-ribbon" evidence="3">
    <location>
        <begin position="3"/>
        <end position="24"/>
    </location>
</feature>
<gene>
    <name evidence="4" type="ORF">DF196_00200</name>
</gene>
<feature type="compositionally biased region" description="Low complexity" evidence="1">
    <location>
        <begin position="32"/>
        <end position="51"/>
    </location>
</feature>
<evidence type="ECO:0000313" key="4">
    <source>
        <dbReference type="EMBL" id="PWG66984.1"/>
    </source>
</evidence>
<reference evidence="4 5" key="1">
    <citation type="journal article" date="2018" name="Int. J. Syst. Evol. Microbiol.">
        <title>Bifidobacterium callitrichidarum sp. nov. from the faeces of the emperor tamarin (Saguinus imperator).</title>
        <authorList>
            <person name="Modesto M."/>
            <person name="Michelini S."/>
            <person name="Sansosti M.C."/>
            <person name="De Filippo C."/>
            <person name="Cavalieri D."/>
            <person name="Qvirist L."/>
            <person name="Andlid T."/>
            <person name="Spiezio C."/>
            <person name="Sandri C."/>
            <person name="Pascarelli S."/>
            <person name="Sgorbati B."/>
            <person name="Mattarelli P."/>
        </authorList>
    </citation>
    <scope>NUCLEOTIDE SEQUENCE [LARGE SCALE GENOMIC DNA]</scope>
    <source>
        <strain evidence="4 5">TRI 5</strain>
    </source>
</reference>
<dbReference type="Proteomes" id="UP000245876">
    <property type="component" value="Unassembled WGS sequence"/>
</dbReference>
<dbReference type="EMBL" id="QFFM01000001">
    <property type="protein sequence ID" value="PWG66984.1"/>
    <property type="molecule type" value="Genomic_DNA"/>
</dbReference>
<keyword evidence="2" id="KW-0472">Membrane</keyword>
<accession>A0A2U2ND79</accession>
<dbReference type="InterPro" id="IPR026870">
    <property type="entry name" value="Zinc_ribbon_dom"/>
</dbReference>
<dbReference type="Pfam" id="PF13240">
    <property type="entry name" value="Zn_Ribbon_1"/>
    <property type="match status" value="1"/>
</dbReference>
<protein>
    <recommendedName>
        <fullName evidence="3">Zinc-ribbon domain-containing protein</fullName>
    </recommendedName>
</protein>
<keyword evidence="2" id="KW-0812">Transmembrane</keyword>
<evidence type="ECO:0000259" key="3">
    <source>
        <dbReference type="Pfam" id="PF13240"/>
    </source>
</evidence>
<feature type="region of interest" description="Disordered" evidence="1">
    <location>
        <begin position="32"/>
        <end position="52"/>
    </location>
</feature>
<evidence type="ECO:0000256" key="1">
    <source>
        <dbReference type="SAM" id="MobiDB-lite"/>
    </source>
</evidence>
<proteinExistence type="predicted"/>
<dbReference type="AlphaFoldDB" id="A0A2U2ND79"/>
<evidence type="ECO:0000313" key="5">
    <source>
        <dbReference type="Proteomes" id="UP000245876"/>
    </source>
</evidence>
<keyword evidence="5" id="KW-1185">Reference proteome</keyword>
<sequence length="504" mass="53061">MRYCVHCGRQLNDTAKFCPSCGNHVAAHAAGQPAMAGPSGVGSGAPSSAVPQVSIPKPAVVRPDVRGASTMPLPVAPTAPVAPPVSAPSPAVPAPAVAPAQPVPAGVVPAPPSFAPPTAPGAVPGGPGVSGGASAAVRRVSRKTIAVISTVVAAVIAVALAFIIPNFTAVKAALGFRPNNPLVVTMDALNSLTTLRSAKYEAKFSANGSSATFSGLYSLGSTTDDSSAMLTFDADDSKGSIAWYKGAVAAGGGYQDEDYSYYYYDADQLESTLRDGMGGDAANFVMDVKDALIKNGRIDVEGTEQTVYDKLDSLSDEYNVDEIERFKDTQPSAAVKSEASKLMQHYFGVELEKKEAIATIFPMHTSQKSGGTTQLDYRIDLKALAQHFVSYWTAHETEYPQLRAWVINQIKDSGVDDAESEYRKALDQVRKWDFGTGSEVKMPYVEVSLNYGGKRMLNSISVHAEYDGDSVDGSLSLSGQNLVSASDTQVTEFVDKAKANNQAE</sequence>